<dbReference type="InterPro" id="IPR007197">
    <property type="entry name" value="rSAM"/>
</dbReference>
<dbReference type="InterPro" id="IPR023404">
    <property type="entry name" value="rSAM_horseshoe"/>
</dbReference>
<dbReference type="Gene3D" id="3.80.30.20">
    <property type="entry name" value="tm_1862 like domain"/>
    <property type="match status" value="1"/>
</dbReference>
<name>X0TAY9_9ZZZZ</name>
<dbReference type="PANTHER" id="PTHR42731">
    <property type="entry name" value="SLL1084 PROTEIN"/>
    <property type="match status" value="1"/>
</dbReference>
<evidence type="ECO:0008006" key="2">
    <source>
        <dbReference type="Google" id="ProtNLM"/>
    </source>
</evidence>
<dbReference type="PANTHER" id="PTHR42731:SF4">
    <property type="entry name" value="RADICAL SAM DOMAIN PROTEIN"/>
    <property type="match status" value="1"/>
</dbReference>
<sequence>VRTDHAGRAHQVPLGLRRVESALLKYTNLTADDVVCTTPEKLSQLIGPWTKVVGFSSSDPLGMGMSNTTTANFWKGELYTRFWTRKMFQQLIGAKRQYGFKVVGGGGGAWQWDRYDDETSSECIDTVFEGYFESAGPKLFDDLIEGRQTQSYIREKNTAADKIQPIKDSSLLGIIELSRGCGRGCKFCTMATQKMEHLPQDIILADLQTNVAGGRCSVVSGSEDFFRYGSAGIKPDFDKLAGLLREMQKINGLSFMQIDHGNITSVLQLTDEQLREIRT</sequence>
<dbReference type="GO" id="GO:0051536">
    <property type="term" value="F:iron-sulfur cluster binding"/>
    <property type="evidence" value="ECO:0007669"/>
    <property type="project" value="InterPro"/>
</dbReference>
<dbReference type="GO" id="GO:0003824">
    <property type="term" value="F:catalytic activity"/>
    <property type="evidence" value="ECO:0007669"/>
    <property type="project" value="InterPro"/>
</dbReference>
<reference evidence="1" key="1">
    <citation type="journal article" date="2014" name="Front. Microbiol.">
        <title>High frequency of phylogenetically diverse reductive dehalogenase-homologous genes in deep subseafloor sedimentary metagenomes.</title>
        <authorList>
            <person name="Kawai M."/>
            <person name="Futagami T."/>
            <person name="Toyoda A."/>
            <person name="Takaki Y."/>
            <person name="Nishi S."/>
            <person name="Hori S."/>
            <person name="Arai W."/>
            <person name="Tsubouchi T."/>
            <person name="Morono Y."/>
            <person name="Uchiyama I."/>
            <person name="Ito T."/>
            <person name="Fujiyama A."/>
            <person name="Inagaki F."/>
            <person name="Takami H."/>
        </authorList>
    </citation>
    <scope>NUCLEOTIDE SEQUENCE</scope>
    <source>
        <strain evidence="1">Expedition CK06-06</strain>
    </source>
</reference>
<gene>
    <name evidence="1" type="ORF">S01H1_27545</name>
</gene>
<feature type="non-terminal residue" evidence="1">
    <location>
        <position position="1"/>
    </location>
</feature>
<comment type="caution">
    <text evidence="1">The sequence shown here is derived from an EMBL/GenBank/DDBJ whole genome shotgun (WGS) entry which is preliminary data.</text>
</comment>
<dbReference type="SFLD" id="SFLDS00029">
    <property type="entry name" value="Radical_SAM"/>
    <property type="match status" value="1"/>
</dbReference>
<organism evidence="1">
    <name type="scientific">marine sediment metagenome</name>
    <dbReference type="NCBI Taxonomy" id="412755"/>
    <lineage>
        <taxon>unclassified sequences</taxon>
        <taxon>metagenomes</taxon>
        <taxon>ecological metagenomes</taxon>
    </lineage>
</organism>
<accession>X0TAY9</accession>
<protein>
    <recommendedName>
        <fullName evidence="2">Radical SAM core domain-containing protein</fullName>
    </recommendedName>
</protein>
<proteinExistence type="predicted"/>
<dbReference type="EMBL" id="BARS01016782">
    <property type="protein sequence ID" value="GAF90688.1"/>
    <property type="molecule type" value="Genomic_DNA"/>
</dbReference>
<evidence type="ECO:0000313" key="1">
    <source>
        <dbReference type="EMBL" id="GAF90688.1"/>
    </source>
</evidence>
<dbReference type="InterPro" id="IPR058240">
    <property type="entry name" value="rSAM_sf"/>
</dbReference>
<dbReference type="AlphaFoldDB" id="X0TAY9"/>
<dbReference type="SUPFAM" id="SSF102114">
    <property type="entry name" value="Radical SAM enzymes"/>
    <property type="match status" value="1"/>
</dbReference>
<feature type="non-terminal residue" evidence="1">
    <location>
        <position position="279"/>
    </location>
</feature>